<dbReference type="Proteomes" id="UP001595528">
    <property type="component" value="Unassembled WGS sequence"/>
</dbReference>
<feature type="chain" id="PRO_5046005602" evidence="1">
    <location>
        <begin position="37"/>
        <end position="155"/>
    </location>
</feature>
<evidence type="ECO:0000313" key="2">
    <source>
        <dbReference type="EMBL" id="MFC3231302.1"/>
    </source>
</evidence>
<comment type="caution">
    <text evidence="2">The sequence shown here is derived from an EMBL/GenBank/DDBJ whole genome shotgun (WGS) entry which is preliminary data.</text>
</comment>
<keyword evidence="3" id="KW-1185">Reference proteome</keyword>
<keyword evidence="1" id="KW-0732">Signal</keyword>
<evidence type="ECO:0000313" key="3">
    <source>
        <dbReference type="Proteomes" id="UP001595528"/>
    </source>
</evidence>
<evidence type="ECO:0000256" key="1">
    <source>
        <dbReference type="SAM" id="SignalP"/>
    </source>
</evidence>
<organism evidence="2 3">
    <name type="scientific">Marinibaculum pumilum</name>
    <dbReference type="NCBI Taxonomy" id="1766165"/>
    <lineage>
        <taxon>Bacteria</taxon>
        <taxon>Pseudomonadati</taxon>
        <taxon>Pseudomonadota</taxon>
        <taxon>Alphaproteobacteria</taxon>
        <taxon>Rhodospirillales</taxon>
        <taxon>Rhodospirillaceae</taxon>
        <taxon>Marinibaculum</taxon>
    </lineage>
</organism>
<reference evidence="3" key="1">
    <citation type="journal article" date="2019" name="Int. J. Syst. Evol. Microbiol.">
        <title>The Global Catalogue of Microorganisms (GCM) 10K type strain sequencing project: providing services to taxonomists for standard genome sequencing and annotation.</title>
        <authorList>
            <consortium name="The Broad Institute Genomics Platform"/>
            <consortium name="The Broad Institute Genome Sequencing Center for Infectious Disease"/>
            <person name="Wu L."/>
            <person name="Ma J."/>
        </authorList>
    </citation>
    <scope>NUCLEOTIDE SEQUENCE [LARGE SCALE GENOMIC DNA]</scope>
    <source>
        <strain evidence="3">KCTC 42964</strain>
    </source>
</reference>
<protein>
    <submittedName>
        <fullName evidence="2">Uncharacterized protein</fullName>
    </submittedName>
</protein>
<dbReference type="EMBL" id="JBHRTR010000054">
    <property type="protein sequence ID" value="MFC3231302.1"/>
    <property type="molecule type" value="Genomic_DNA"/>
</dbReference>
<feature type="signal peptide" evidence="1">
    <location>
        <begin position="1"/>
        <end position="36"/>
    </location>
</feature>
<accession>A0ABV7LAR3</accession>
<name>A0ABV7LAR3_9PROT</name>
<gene>
    <name evidence="2" type="ORF">ACFOGJ_28900</name>
</gene>
<proteinExistence type="predicted"/>
<dbReference type="RefSeq" id="WP_379906773.1">
    <property type="nucleotide sequence ID" value="NZ_JBHRTR010000054.1"/>
</dbReference>
<sequence length="155" mass="16089">MASIFSATRLAGPRLAALGIAAAAIGLGAAPAPAGATPLETTWYMSGEVHQAAAFPPGLEGTITVSCGHEPDKTVSFTGPIGSRGDGAQGRLSCEAPFWIRGRITARTESGVQSVDCIRALTSYPHLDQPNPALWRHVSFDGQTLSCQMMGPQGR</sequence>